<dbReference type="AlphaFoldDB" id="A0A3R9QI04"/>
<name>A0A3R9QI04_9ENTR</name>
<protein>
    <submittedName>
        <fullName evidence="1">Uncharacterized protein</fullName>
    </submittedName>
</protein>
<dbReference type="Proteomes" id="UP000276389">
    <property type="component" value="Unassembled WGS sequence"/>
</dbReference>
<evidence type="ECO:0000313" key="2">
    <source>
        <dbReference type="Proteomes" id="UP000276389"/>
    </source>
</evidence>
<proteinExistence type="predicted"/>
<comment type="caution">
    <text evidence="1">The sequence shown here is derived from an EMBL/GenBank/DDBJ whole genome shotgun (WGS) entry which is preliminary data.</text>
</comment>
<organism evidence="1 2">
    <name type="scientific">Enterobacter huaxiensis</name>
    <dbReference type="NCBI Taxonomy" id="2494702"/>
    <lineage>
        <taxon>Bacteria</taxon>
        <taxon>Pseudomonadati</taxon>
        <taxon>Pseudomonadota</taxon>
        <taxon>Gammaproteobacteria</taxon>
        <taxon>Enterobacterales</taxon>
        <taxon>Enterobacteriaceae</taxon>
        <taxon>Enterobacter</taxon>
    </lineage>
</organism>
<gene>
    <name evidence="1" type="ORF">EJE24_24205</name>
</gene>
<dbReference type="RefSeq" id="WP_125915785.1">
    <property type="nucleotide sequence ID" value="NZ_RWHU01000017.1"/>
</dbReference>
<evidence type="ECO:0000313" key="1">
    <source>
        <dbReference type="EMBL" id="RSK62049.1"/>
    </source>
</evidence>
<sequence>MHRLNEIKKKLDVIEHALNDQYPRFKADPVLTGLIIELKDYVDSERKILGKKKSRGELSEFESCFIEPAIRDVYFSSLDKIRRGSKPSSNVNGHICDTSSTLSYWFHQIEGFMDKQKQ</sequence>
<dbReference type="EMBL" id="RWHU01000017">
    <property type="protein sequence ID" value="RSK62049.1"/>
    <property type="molecule type" value="Genomic_DNA"/>
</dbReference>
<accession>A0A3R9QI04</accession>
<reference evidence="1 2" key="1">
    <citation type="submission" date="2018-12" db="EMBL/GenBank/DDBJ databases">
        <title>The Genome Submission of two Enterobacter spp. strains.</title>
        <authorList>
            <person name="Wu W."/>
            <person name="Wei L."/>
            <person name="Feng Y."/>
            <person name="Zong Z."/>
        </authorList>
    </citation>
    <scope>NUCLEOTIDE SEQUENCE [LARGE SCALE GENOMIC DNA]</scope>
    <source>
        <strain evidence="1 2">WCHEHu045002</strain>
    </source>
</reference>